<evidence type="ECO:0000313" key="1">
    <source>
        <dbReference type="EMBL" id="SDL34368.1"/>
    </source>
</evidence>
<evidence type="ECO:0000313" key="2">
    <source>
        <dbReference type="Proteomes" id="UP000199555"/>
    </source>
</evidence>
<organism evidence="1 2">
    <name type="scientific">Paracoccus chinensis</name>
    <dbReference type="NCBI Taxonomy" id="525640"/>
    <lineage>
        <taxon>Bacteria</taxon>
        <taxon>Pseudomonadati</taxon>
        <taxon>Pseudomonadota</taxon>
        <taxon>Alphaproteobacteria</taxon>
        <taxon>Rhodobacterales</taxon>
        <taxon>Paracoccaceae</taxon>
        <taxon>Paracoccus</taxon>
    </lineage>
</organism>
<sequence length="81" mass="8792">MAEVSIVAGNFLGLRSARPCMKEQPRQTLHQIEPPVRYRPLPPYFAASTAWARSSSSGTISVARRWVEARTTCGAANSCAA</sequence>
<keyword evidence="2" id="KW-1185">Reference proteome</keyword>
<accession>A0A1G9JA64</accession>
<dbReference type="AlphaFoldDB" id="A0A1G9JA64"/>
<dbReference type="STRING" id="525640.SAMN04487971_10953"/>
<proteinExistence type="predicted"/>
<reference evidence="2" key="1">
    <citation type="submission" date="2016-10" db="EMBL/GenBank/DDBJ databases">
        <authorList>
            <person name="Varghese N."/>
            <person name="Submissions S."/>
        </authorList>
    </citation>
    <scope>NUCLEOTIDE SEQUENCE [LARGE SCALE GENOMIC DNA]</scope>
    <source>
        <strain evidence="2">CGMCC 1.7655</strain>
    </source>
</reference>
<dbReference type="Proteomes" id="UP000199555">
    <property type="component" value="Unassembled WGS sequence"/>
</dbReference>
<gene>
    <name evidence="1" type="ORF">SAMN04487971_10953</name>
</gene>
<name>A0A1G9JA64_9RHOB</name>
<protein>
    <submittedName>
        <fullName evidence="1">Uncharacterized protein</fullName>
    </submittedName>
</protein>
<dbReference type="EMBL" id="FNGE01000009">
    <property type="protein sequence ID" value="SDL34368.1"/>
    <property type="molecule type" value="Genomic_DNA"/>
</dbReference>